<gene>
    <name evidence="3" type="ORF">JOF35_007336</name>
</gene>
<keyword evidence="4" id="KW-1185">Reference proteome</keyword>
<evidence type="ECO:0000313" key="3">
    <source>
        <dbReference type="EMBL" id="MDP9614998.1"/>
    </source>
</evidence>
<organism evidence="3 4">
    <name type="scientific">Streptomyces demainii</name>
    <dbReference type="NCBI Taxonomy" id="588122"/>
    <lineage>
        <taxon>Bacteria</taxon>
        <taxon>Bacillati</taxon>
        <taxon>Actinomycetota</taxon>
        <taxon>Actinomycetes</taxon>
        <taxon>Kitasatosporales</taxon>
        <taxon>Streptomycetaceae</taxon>
        <taxon>Streptomyces</taxon>
    </lineage>
</organism>
<reference evidence="3 4" key="1">
    <citation type="submission" date="2023-07" db="EMBL/GenBank/DDBJ databases">
        <title>Sequencing the genomes of 1000 actinobacteria strains.</title>
        <authorList>
            <person name="Klenk H.-P."/>
        </authorList>
    </citation>
    <scope>NUCLEOTIDE SEQUENCE [LARGE SCALE GENOMIC DNA]</scope>
    <source>
        <strain evidence="3 4">DSM 41600</strain>
    </source>
</reference>
<feature type="region of interest" description="Disordered" evidence="1">
    <location>
        <begin position="91"/>
        <end position="341"/>
    </location>
</feature>
<dbReference type="SUPFAM" id="SSF52540">
    <property type="entry name" value="P-loop containing nucleoside triphosphate hydrolases"/>
    <property type="match status" value="1"/>
</dbReference>
<sequence>MGTRNGRASATAETSGGAGADVGGGPSPGADGIAGGDVGAGGDAVPDGDFVAGADSRAGAAPFMAESLAVEDGQALAAAVQAVLARVDAHARRATTNGSRPGAPRPGTSRHDAAGPGAVPSDATGSGAARTGAAGPGAVRPGPASGAAAPGAATIDEPLAPANDGQGHDRHTSQGRTPRTTTAADPTLVSSADRTPCSSAVPTPGLSDDPAPGSSAVPAPGLSAESTAGLSDDPTPGSFADPAPGSSAVPALGLSAESTAGLSDDPTPGSFADPAPGSSAVPAPVSSADRTPDLSADRTPDPSAVPEPAASGATPATPSTAAQPPHTEDQEQHPTPKAIPGPATLDALAACFGLSTFERQLVLLAAAAELDPTAAARCAAASGDPARAYPTFSLALAALDEPHWSALTPVSPLRRWRLVELDDETRLTTSRLRVDERILHFLAGSPYLDARLHGLLRRAPVPPTLPPSYDQAADRVAEGWSGSRPEAPLRVELVGGDLTTRTDIAAVAARRTGLALYVMAADDVPTDAAERDRLARLWQREAVLLPAALLLEVGELDREQTAATEAFIDGAAVPLVVSGPDPRHTGRPRGERVTVPALDDTEQLALWADAFAEIPRVEEAHLRSLVAQFQLPPHIIRSAAAAVRRDLPDPDADTGTTTDADRKALDPTELAWRAGLIEARIGLDELGRRIEPEAAWDDLVLPDHQSRVLREIVAHVRQRATVHQEWGFAATLRRGLGVTALFAGGSGTGKTLAAEVMAKELGLDLFLIDLSQVVSKYIGETEKNLRKVFDAAERGGALLLFDEADALFGKRSEVKDSHDRYANLEVSYLLMRMEAYRGLAILTTNMKKALDPAFMRRIRFVVDFPFPGESERAEIWRRVLPDRAPVKDIDPERLARLTVAGGSIRNIALSGAFLAAEEGDRIQMRHMLAAARTEYQKLDRSLTPSEVAGWV</sequence>
<feature type="compositionally biased region" description="Low complexity" evidence="1">
    <location>
        <begin position="1"/>
        <end position="15"/>
    </location>
</feature>
<comment type="caution">
    <text evidence="3">The sequence shown here is derived from an EMBL/GenBank/DDBJ whole genome shotgun (WGS) entry which is preliminary data.</text>
</comment>
<dbReference type="CDD" id="cd19481">
    <property type="entry name" value="RecA-like_protease"/>
    <property type="match status" value="1"/>
</dbReference>
<dbReference type="PANTHER" id="PTHR46411:SF3">
    <property type="entry name" value="AAA+ ATPASE DOMAIN-CONTAINING PROTEIN"/>
    <property type="match status" value="1"/>
</dbReference>
<dbReference type="Gene3D" id="3.40.50.300">
    <property type="entry name" value="P-loop containing nucleotide triphosphate hydrolases"/>
    <property type="match status" value="1"/>
</dbReference>
<dbReference type="InterPro" id="IPR054472">
    <property type="entry name" value="WHD"/>
</dbReference>
<proteinExistence type="predicted"/>
<dbReference type="InterPro" id="IPR003593">
    <property type="entry name" value="AAA+_ATPase"/>
</dbReference>
<feature type="compositionally biased region" description="Low complexity" evidence="1">
    <location>
        <begin position="176"/>
        <end position="187"/>
    </location>
</feature>
<accession>A0ABT9L2Q9</accession>
<feature type="compositionally biased region" description="Polar residues" evidence="1">
    <location>
        <begin position="188"/>
        <end position="201"/>
    </location>
</feature>
<feature type="compositionally biased region" description="Basic and acidic residues" evidence="1">
    <location>
        <begin position="290"/>
        <end position="300"/>
    </location>
</feature>
<protein>
    <recommendedName>
        <fullName evidence="2">AAA+ ATPase domain-containing protein</fullName>
    </recommendedName>
</protein>
<evidence type="ECO:0000256" key="1">
    <source>
        <dbReference type="SAM" id="MobiDB-lite"/>
    </source>
</evidence>
<dbReference type="InterPro" id="IPR003959">
    <property type="entry name" value="ATPase_AAA_core"/>
</dbReference>
<dbReference type="SMART" id="SM00382">
    <property type="entry name" value="AAA"/>
    <property type="match status" value="1"/>
</dbReference>
<feature type="domain" description="AAA+ ATPase" evidence="2">
    <location>
        <begin position="736"/>
        <end position="868"/>
    </location>
</feature>
<feature type="compositionally biased region" description="Low complexity" evidence="1">
    <location>
        <begin position="123"/>
        <end position="153"/>
    </location>
</feature>
<feature type="compositionally biased region" description="Low complexity" evidence="1">
    <location>
        <begin position="274"/>
        <end position="288"/>
    </location>
</feature>
<evidence type="ECO:0000313" key="4">
    <source>
        <dbReference type="Proteomes" id="UP001234880"/>
    </source>
</evidence>
<dbReference type="InterPro" id="IPR027417">
    <property type="entry name" value="P-loop_NTPase"/>
</dbReference>
<dbReference type="Proteomes" id="UP001234880">
    <property type="component" value="Unassembled WGS sequence"/>
</dbReference>
<feature type="compositionally biased region" description="Low complexity" evidence="1">
    <location>
        <begin position="43"/>
        <end position="55"/>
    </location>
</feature>
<feature type="compositionally biased region" description="Low complexity" evidence="1">
    <location>
        <begin position="306"/>
        <end position="325"/>
    </location>
</feature>
<dbReference type="EMBL" id="JAURUE010000002">
    <property type="protein sequence ID" value="MDP9614998.1"/>
    <property type="molecule type" value="Genomic_DNA"/>
</dbReference>
<dbReference type="Pfam" id="PF22977">
    <property type="entry name" value="WHD"/>
    <property type="match status" value="1"/>
</dbReference>
<name>A0ABT9L2Q9_9ACTN</name>
<feature type="compositionally biased region" description="Low complexity" evidence="1">
    <location>
        <begin position="207"/>
        <end position="224"/>
    </location>
</feature>
<dbReference type="PANTHER" id="PTHR46411">
    <property type="entry name" value="FAMILY ATPASE, PUTATIVE-RELATED"/>
    <property type="match status" value="1"/>
</dbReference>
<feature type="region of interest" description="Disordered" evidence="1">
    <location>
        <begin position="1"/>
        <end position="55"/>
    </location>
</feature>
<feature type="compositionally biased region" description="Gly residues" evidence="1">
    <location>
        <begin position="16"/>
        <end position="42"/>
    </location>
</feature>
<evidence type="ECO:0000259" key="2">
    <source>
        <dbReference type="SMART" id="SM00382"/>
    </source>
</evidence>
<dbReference type="Pfam" id="PF00004">
    <property type="entry name" value="AAA"/>
    <property type="match status" value="1"/>
</dbReference>